<dbReference type="SUPFAM" id="SSF54403">
    <property type="entry name" value="Cystatin/monellin"/>
    <property type="match status" value="1"/>
</dbReference>
<dbReference type="GO" id="GO:0005829">
    <property type="term" value="C:cytosol"/>
    <property type="evidence" value="ECO:0007669"/>
    <property type="project" value="TreeGrafter"/>
</dbReference>
<comment type="subcellular location">
    <subcellularLocation>
        <location evidence="1">Cytoplasm</location>
    </subcellularLocation>
</comment>
<dbReference type="CDD" id="cd00042">
    <property type="entry name" value="CY"/>
    <property type="match status" value="1"/>
</dbReference>
<dbReference type="PRINTS" id="PR00295">
    <property type="entry name" value="STEFINA"/>
</dbReference>
<dbReference type="GO" id="GO:0004869">
    <property type="term" value="F:cysteine-type endopeptidase inhibitor activity"/>
    <property type="evidence" value="ECO:0007669"/>
    <property type="project" value="UniProtKB-KW"/>
</dbReference>
<comment type="similarity">
    <text evidence="2">Belongs to the cystatin family.</text>
</comment>
<evidence type="ECO:0000256" key="2">
    <source>
        <dbReference type="ARBA" id="ARBA00009403"/>
    </source>
</evidence>
<dbReference type="FunFam" id="3.10.450.10:FF:000001">
    <property type="entry name" value="Cystatin-A"/>
    <property type="match status" value="1"/>
</dbReference>
<keyword evidence="5" id="KW-0789">Thiol protease inhibitor</keyword>
<dbReference type="PANTHER" id="PTHR11414">
    <property type="entry name" value="CYSTATIN FAMILY MEMBER"/>
    <property type="match status" value="1"/>
</dbReference>
<dbReference type="Pfam" id="PF00031">
    <property type="entry name" value="Cystatin"/>
    <property type="match status" value="1"/>
</dbReference>
<keyword evidence="4" id="KW-0646">Protease inhibitor</keyword>
<evidence type="ECO:0000313" key="9">
    <source>
        <dbReference type="RefSeq" id="XP_032832494.1"/>
    </source>
</evidence>
<dbReference type="RefSeq" id="XP_032832493.1">
    <property type="nucleotide sequence ID" value="XM_032976602.1"/>
</dbReference>
<evidence type="ECO:0000313" key="7">
    <source>
        <dbReference type="Proteomes" id="UP001318040"/>
    </source>
</evidence>
<evidence type="ECO:0000256" key="4">
    <source>
        <dbReference type="ARBA" id="ARBA00022690"/>
    </source>
</evidence>
<proteinExistence type="inferred from homology"/>
<keyword evidence="7" id="KW-1185">Reference proteome</keyword>
<evidence type="ECO:0000313" key="8">
    <source>
        <dbReference type="RefSeq" id="XP_032832493.1"/>
    </source>
</evidence>
<dbReference type="KEGG" id="pmrn:116955488"/>
<dbReference type="Proteomes" id="UP001318040">
    <property type="component" value="Chromosome 60"/>
</dbReference>
<protein>
    <submittedName>
        <fullName evidence="8 9">Cystatin-B-like</fullName>
    </submittedName>
</protein>
<name>A0AAJ7XGK2_PETMA</name>
<evidence type="ECO:0000313" key="10">
    <source>
        <dbReference type="RefSeq" id="XP_032832495.1"/>
    </source>
</evidence>
<dbReference type="GeneID" id="116955488"/>
<dbReference type="Gene3D" id="3.10.450.10">
    <property type="match status" value="1"/>
</dbReference>
<dbReference type="InterPro" id="IPR046350">
    <property type="entry name" value="Cystatin_sf"/>
</dbReference>
<dbReference type="PANTHER" id="PTHR11414:SF21">
    <property type="entry name" value="CYSTATIN 14A, TANDEM DUPLICATE 1-RELATED"/>
    <property type="match status" value="1"/>
</dbReference>
<dbReference type="AlphaFoldDB" id="A0AAJ7XGK2"/>
<evidence type="ECO:0000256" key="3">
    <source>
        <dbReference type="ARBA" id="ARBA00022490"/>
    </source>
</evidence>
<dbReference type="PROSITE" id="PS00287">
    <property type="entry name" value="CYSTATIN"/>
    <property type="match status" value="1"/>
</dbReference>
<evidence type="ECO:0000256" key="1">
    <source>
        <dbReference type="ARBA" id="ARBA00004496"/>
    </source>
</evidence>
<gene>
    <name evidence="8 9 10" type="primary">LOC116955488</name>
</gene>
<evidence type="ECO:0000256" key="5">
    <source>
        <dbReference type="ARBA" id="ARBA00022704"/>
    </source>
</evidence>
<sequence length="99" mass="11273">MLCGGTHKVQTATADIQKIAEEMKSHAEEKTGKKFTVFEAKTFTTQVVAGTNYFIKVHVGNEEYIHLRVYEPLPHTNQKRSLHSVEHPKQLGDELKYFG</sequence>
<dbReference type="InterPro" id="IPR018073">
    <property type="entry name" value="Prot_inh_cystat_CS"/>
</dbReference>
<dbReference type="InterPro" id="IPR000010">
    <property type="entry name" value="Cystatin_dom"/>
</dbReference>
<keyword evidence="3" id="KW-0963">Cytoplasm</keyword>
<organism evidence="7 8">
    <name type="scientific">Petromyzon marinus</name>
    <name type="common">Sea lamprey</name>
    <dbReference type="NCBI Taxonomy" id="7757"/>
    <lineage>
        <taxon>Eukaryota</taxon>
        <taxon>Metazoa</taxon>
        <taxon>Chordata</taxon>
        <taxon>Craniata</taxon>
        <taxon>Vertebrata</taxon>
        <taxon>Cyclostomata</taxon>
        <taxon>Hyperoartia</taxon>
        <taxon>Petromyzontiformes</taxon>
        <taxon>Petromyzontidae</taxon>
        <taxon>Petromyzon</taxon>
    </lineage>
</organism>
<evidence type="ECO:0000259" key="6">
    <source>
        <dbReference type="SMART" id="SM00043"/>
    </source>
</evidence>
<dbReference type="RefSeq" id="XP_032832494.1">
    <property type="nucleotide sequence ID" value="XM_032976603.1"/>
</dbReference>
<feature type="domain" description="Cystatin" evidence="6">
    <location>
        <begin position="1"/>
        <end position="98"/>
    </location>
</feature>
<dbReference type="InterPro" id="IPR001713">
    <property type="entry name" value="Prot_inh_stefin"/>
</dbReference>
<reference evidence="8 9" key="1">
    <citation type="submission" date="2025-04" db="UniProtKB">
        <authorList>
            <consortium name="RefSeq"/>
        </authorList>
    </citation>
    <scope>IDENTIFICATION</scope>
    <source>
        <tissue evidence="8 9">Sperm</tissue>
    </source>
</reference>
<dbReference type="RefSeq" id="XP_032832495.1">
    <property type="nucleotide sequence ID" value="XM_032976604.1"/>
</dbReference>
<dbReference type="SMART" id="SM00043">
    <property type="entry name" value="CY"/>
    <property type="match status" value="1"/>
</dbReference>
<accession>A0AAJ7XGK2</accession>